<comment type="function">
    <text evidence="6">Involved in nucleotide metabolism via production of dUMP, the immediate precursor of thymidine nucleotides, and decreases the intracellular concentration of dUTP so that uracil cannot be incorporated into DNA.</text>
</comment>
<dbReference type="GO" id="GO:0000287">
    <property type="term" value="F:magnesium ion binding"/>
    <property type="evidence" value="ECO:0007669"/>
    <property type="project" value="UniProtKB-UniRule"/>
</dbReference>
<dbReference type="SUPFAM" id="SSF51283">
    <property type="entry name" value="dUTPase-like"/>
    <property type="match status" value="1"/>
</dbReference>
<dbReference type="GO" id="GO:0046081">
    <property type="term" value="P:dUTP catabolic process"/>
    <property type="evidence" value="ECO:0007669"/>
    <property type="project" value="UniProtKB-UniRule"/>
</dbReference>
<accession>A0A8H8A061</accession>
<dbReference type="GO" id="GO:0004170">
    <property type="term" value="F:dUTP diphosphatase activity"/>
    <property type="evidence" value="ECO:0007669"/>
    <property type="project" value="UniProtKB-UniRule"/>
</dbReference>
<dbReference type="Pfam" id="PF00692">
    <property type="entry name" value="dUTPase"/>
    <property type="match status" value="1"/>
</dbReference>
<evidence type="ECO:0000256" key="6">
    <source>
        <dbReference type="RuleBase" id="RU367024"/>
    </source>
</evidence>
<sequence length="328" mass="34534">VWEASESTPPSGVSSSALRSTNLDSLATGVLAGLRTPCAALQRSARRGAARGAEGGKNARVFPLRPSPPPTAFPRPACSSRFYLPPNGKHDRCALEQSSPDRNVHERPRGAEPAADGARVAAAEAEDAVTVRPVGRGDATQQLFVQLLSDKARVPTKGSAKAAGWDLFAAKTMTVPARDKAVVPTDISIHVPAGTYGRVAPRSGLAVKHFVDVGAGVVDEDYRVCRAGRFSDCLEGVGFVCVKGTRGLREGGRPGSTEFPSTAPADRRCLTRDISAFLLQGPLGVVLFNFGADDFQSALLAFVSGGKQLWPRRPASRVAGLNLRFPIA</sequence>
<comment type="caution">
    <text evidence="9">The sequence shown here is derived from an EMBL/GenBank/DDBJ whole genome shotgun (WGS) entry which is preliminary data.</text>
</comment>
<feature type="region of interest" description="Disordered" evidence="7">
    <location>
        <begin position="49"/>
        <end position="117"/>
    </location>
</feature>
<dbReference type="GO" id="GO:0006226">
    <property type="term" value="P:dUMP biosynthetic process"/>
    <property type="evidence" value="ECO:0007669"/>
    <property type="project" value="UniProtKB-UniRule"/>
</dbReference>
<organism evidence="9 10">
    <name type="scientific">Olpidium bornovanus</name>
    <dbReference type="NCBI Taxonomy" id="278681"/>
    <lineage>
        <taxon>Eukaryota</taxon>
        <taxon>Fungi</taxon>
        <taxon>Fungi incertae sedis</taxon>
        <taxon>Olpidiomycota</taxon>
        <taxon>Olpidiomycotina</taxon>
        <taxon>Olpidiomycetes</taxon>
        <taxon>Olpidiales</taxon>
        <taxon>Olpidiaceae</taxon>
        <taxon>Olpidium</taxon>
    </lineage>
</organism>
<comment type="similarity">
    <text evidence="2 6">Belongs to the dUTPase family.</text>
</comment>
<dbReference type="PANTHER" id="PTHR11241:SF0">
    <property type="entry name" value="DEOXYURIDINE 5'-TRIPHOSPHATE NUCLEOTIDOHYDROLASE"/>
    <property type="match status" value="1"/>
</dbReference>
<dbReference type="InterPro" id="IPR008181">
    <property type="entry name" value="dUTPase"/>
</dbReference>
<feature type="compositionally biased region" description="Low complexity" evidence="7">
    <location>
        <begin position="50"/>
        <end position="64"/>
    </location>
</feature>
<evidence type="ECO:0000313" key="10">
    <source>
        <dbReference type="Proteomes" id="UP000673691"/>
    </source>
</evidence>
<keyword evidence="5 6" id="KW-0546">Nucleotide metabolism</keyword>
<feature type="domain" description="dUTPase-like" evidence="8">
    <location>
        <begin position="151"/>
        <end position="223"/>
    </location>
</feature>
<dbReference type="Gene3D" id="2.70.40.10">
    <property type="match status" value="1"/>
</dbReference>
<dbReference type="InterPro" id="IPR036157">
    <property type="entry name" value="dUTPase-like_sf"/>
</dbReference>
<dbReference type="OrthoDB" id="419889at2759"/>
<feature type="compositionally biased region" description="Low complexity" evidence="7">
    <location>
        <begin position="1"/>
        <end position="16"/>
    </location>
</feature>
<comment type="catalytic activity">
    <reaction evidence="6">
        <text>dUTP + H2O = dUMP + diphosphate + H(+)</text>
        <dbReference type="Rhea" id="RHEA:10248"/>
        <dbReference type="ChEBI" id="CHEBI:15377"/>
        <dbReference type="ChEBI" id="CHEBI:15378"/>
        <dbReference type="ChEBI" id="CHEBI:33019"/>
        <dbReference type="ChEBI" id="CHEBI:61555"/>
        <dbReference type="ChEBI" id="CHEBI:246422"/>
        <dbReference type="EC" id="3.6.1.23"/>
    </reaction>
</comment>
<comment type="cofactor">
    <cofactor evidence="6">
        <name>Mg(2+)</name>
        <dbReference type="ChEBI" id="CHEBI:18420"/>
    </cofactor>
</comment>
<protein>
    <recommendedName>
        <fullName evidence="6">Deoxyuridine 5'-triphosphate nucleotidohydrolase</fullName>
        <shortName evidence="6">dUTPase</shortName>
        <ecNumber evidence="6">3.6.1.23</ecNumber>
    </recommendedName>
    <alternativeName>
        <fullName evidence="6">dUTP pyrophosphatase</fullName>
    </alternativeName>
</protein>
<evidence type="ECO:0000256" key="3">
    <source>
        <dbReference type="ARBA" id="ARBA00011233"/>
    </source>
</evidence>
<dbReference type="PANTHER" id="PTHR11241">
    <property type="entry name" value="DEOXYURIDINE 5'-TRIPHOSPHATE NUCLEOTIDOHYDROLASE"/>
    <property type="match status" value="1"/>
</dbReference>
<evidence type="ECO:0000259" key="8">
    <source>
        <dbReference type="Pfam" id="PF00692"/>
    </source>
</evidence>
<dbReference type="AlphaFoldDB" id="A0A8H8A061"/>
<comment type="pathway">
    <text evidence="1 6">Pyrimidine metabolism; dUMP biosynthesis; dUMP from dCTP (dUTP route): step 2/2.</text>
</comment>
<proteinExistence type="inferred from homology"/>
<comment type="subunit">
    <text evidence="3 6">Homotrimer.</text>
</comment>
<gene>
    <name evidence="9" type="ORF">BJ554DRAFT_4660</name>
</gene>
<feature type="region of interest" description="Disordered" evidence="7">
    <location>
        <begin position="1"/>
        <end position="21"/>
    </location>
</feature>
<keyword evidence="10" id="KW-1185">Reference proteome</keyword>
<evidence type="ECO:0000256" key="5">
    <source>
        <dbReference type="ARBA" id="ARBA00023080"/>
    </source>
</evidence>
<evidence type="ECO:0000313" key="9">
    <source>
        <dbReference type="EMBL" id="KAG5462550.1"/>
    </source>
</evidence>
<keyword evidence="4 6" id="KW-0378">Hydrolase</keyword>
<dbReference type="InterPro" id="IPR029054">
    <property type="entry name" value="dUTPase-like"/>
</dbReference>
<dbReference type="Proteomes" id="UP000673691">
    <property type="component" value="Unassembled WGS sequence"/>
</dbReference>
<dbReference type="UniPathway" id="UPA00610">
    <property type="reaction ID" value="UER00666"/>
</dbReference>
<feature type="non-terminal residue" evidence="9">
    <location>
        <position position="1"/>
    </location>
</feature>
<name>A0A8H8A061_9FUNG</name>
<dbReference type="EMBL" id="JAEFCI010001982">
    <property type="protein sequence ID" value="KAG5462550.1"/>
    <property type="molecule type" value="Genomic_DNA"/>
</dbReference>
<evidence type="ECO:0000256" key="7">
    <source>
        <dbReference type="SAM" id="MobiDB-lite"/>
    </source>
</evidence>
<dbReference type="EC" id="3.6.1.23" evidence="6"/>
<evidence type="ECO:0000256" key="1">
    <source>
        <dbReference type="ARBA" id="ARBA00005142"/>
    </source>
</evidence>
<evidence type="ECO:0000256" key="4">
    <source>
        <dbReference type="ARBA" id="ARBA00022801"/>
    </source>
</evidence>
<dbReference type="CDD" id="cd07557">
    <property type="entry name" value="trimeric_dUTPase"/>
    <property type="match status" value="1"/>
</dbReference>
<evidence type="ECO:0000256" key="2">
    <source>
        <dbReference type="ARBA" id="ARBA00006581"/>
    </source>
</evidence>
<dbReference type="InterPro" id="IPR033704">
    <property type="entry name" value="dUTPase_trimeric"/>
</dbReference>
<keyword evidence="6" id="KW-0479">Metal-binding</keyword>
<keyword evidence="6" id="KW-0460">Magnesium</keyword>
<reference evidence="9 10" key="1">
    <citation type="journal article" name="Sci. Rep.">
        <title>Genome-scale phylogenetic analyses confirm Olpidium as the closest living zoosporic fungus to the non-flagellated, terrestrial fungi.</title>
        <authorList>
            <person name="Chang Y."/>
            <person name="Rochon D."/>
            <person name="Sekimoto S."/>
            <person name="Wang Y."/>
            <person name="Chovatia M."/>
            <person name="Sandor L."/>
            <person name="Salamov A."/>
            <person name="Grigoriev I.V."/>
            <person name="Stajich J.E."/>
            <person name="Spatafora J.W."/>
        </authorList>
    </citation>
    <scope>NUCLEOTIDE SEQUENCE [LARGE SCALE GENOMIC DNA]</scope>
    <source>
        <strain evidence="9">S191</strain>
    </source>
</reference>